<dbReference type="Proteomes" id="UP000662873">
    <property type="component" value="Chromosome"/>
</dbReference>
<dbReference type="KEGG" id="npy:NPRO_05210"/>
<dbReference type="EMBL" id="AP021858">
    <property type="protein sequence ID" value="BBO22926.1"/>
    <property type="molecule type" value="Genomic_DNA"/>
</dbReference>
<evidence type="ECO:0000313" key="1">
    <source>
        <dbReference type="EMBL" id="BBO22926.1"/>
    </source>
</evidence>
<protein>
    <submittedName>
        <fullName evidence="1">Uncharacterized protein</fullName>
    </submittedName>
</protein>
<evidence type="ECO:0000313" key="2">
    <source>
        <dbReference type="Proteomes" id="UP000662873"/>
    </source>
</evidence>
<name>A0A809S352_9BACT</name>
<gene>
    <name evidence="1" type="ORF">NPRO_05210</name>
</gene>
<dbReference type="AlphaFoldDB" id="A0A809S352"/>
<accession>A0A809S352</accession>
<proteinExistence type="predicted"/>
<reference evidence="1" key="1">
    <citation type="journal article" name="DNA Res.">
        <title>The physiological potential of anammox bacteria as revealed by their core genome structure.</title>
        <authorList>
            <person name="Okubo T."/>
            <person name="Toyoda A."/>
            <person name="Fukuhara K."/>
            <person name="Uchiyama I."/>
            <person name="Harigaya Y."/>
            <person name="Kuroiwa M."/>
            <person name="Suzuki T."/>
            <person name="Murakami Y."/>
            <person name="Suwa Y."/>
            <person name="Takami H."/>
        </authorList>
    </citation>
    <scope>NUCLEOTIDE SEQUENCE</scope>
    <source>
        <strain evidence="1">317325-2</strain>
    </source>
</reference>
<organism evidence="1 2">
    <name type="scientific">Candidatus Nitrosymbiomonas proteolyticus</name>
    <dbReference type="NCBI Taxonomy" id="2608984"/>
    <lineage>
        <taxon>Bacteria</taxon>
        <taxon>Bacillati</taxon>
        <taxon>Armatimonadota</taxon>
        <taxon>Armatimonadota incertae sedis</taxon>
        <taxon>Candidatus Nitrosymbiomonas</taxon>
    </lineage>
</organism>
<sequence length="327" mass="35539">MPEHHPERPRHYRGLGKILLGTSDFRGAAGAFACDLDFTACCSALDLNSLFWLGASLIGDLAFGHKQAGLDKLVKLSGHQLELVQDQVQQISAMRSVASDVKIGLSRSALSDDALEAISGTWQGEELVFNRKLELFREELPPELSLLLWGNRATDEITLFALIYLVALVFAADFQFRFHSVGQMEAALIGQIPVPLGRRLSEAEVARLNQWIFAGGVPGGQAGRLALRPDTACFEEVVPVQDLYWRIEASSGGLLRSRSRVYANVGPVNSIVEDTNVSDYELELVFPAETRSQGVPAGRSIEDGQLIQLITIPSVPILVIGSSLTSG</sequence>